<feature type="domain" description="CUB" evidence="7">
    <location>
        <begin position="1832"/>
        <end position="1940"/>
    </location>
</feature>
<feature type="domain" description="CUB" evidence="7">
    <location>
        <begin position="960"/>
        <end position="1070"/>
    </location>
</feature>
<evidence type="ECO:0000256" key="5">
    <source>
        <dbReference type="PROSITE-ProRule" id="PRU00302"/>
    </source>
</evidence>
<dbReference type="InterPro" id="IPR035976">
    <property type="entry name" value="Sushi/SCR/CCP_sf"/>
</dbReference>
<feature type="domain" description="Sushi" evidence="8">
    <location>
        <begin position="725"/>
        <end position="786"/>
    </location>
</feature>
<dbReference type="PANTHER" id="PTHR45656">
    <property type="entry name" value="PROTEIN CBR-CLEC-78"/>
    <property type="match status" value="1"/>
</dbReference>
<gene>
    <name evidence="9" type="ORF">OJAV_G00105740</name>
</gene>
<dbReference type="InterPro" id="IPR000436">
    <property type="entry name" value="Sushi_SCR_CCP_dom"/>
</dbReference>
<dbReference type="CDD" id="cd00033">
    <property type="entry name" value="CCP"/>
    <property type="match status" value="12"/>
</dbReference>
<accession>A0A437CTM2</accession>
<dbReference type="Proteomes" id="UP000283210">
    <property type="component" value="Chromosome 11"/>
</dbReference>
<reference evidence="9 10" key="1">
    <citation type="submission" date="2018-11" db="EMBL/GenBank/DDBJ databases">
        <authorList>
            <person name="Lopez-Roques C."/>
            <person name="Donnadieu C."/>
            <person name="Bouchez O."/>
            <person name="Klopp C."/>
            <person name="Cabau C."/>
            <person name="Zahm M."/>
        </authorList>
    </citation>
    <scope>NUCLEOTIDE SEQUENCE [LARGE SCALE GENOMIC DNA]</scope>
    <source>
        <strain evidence="9">RS831</strain>
        <tissue evidence="9">Whole body</tissue>
    </source>
</reference>
<feature type="domain" description="CUB" evidence="7">
    <location>
        <begin position="1481"/>
        <end position="1589"/>
    </location>
</feature>
<dbReference type="FunFam" id="2.60.120.290:FF:000001">
    <property type="entry name" value="CUB and sushi domain-containing protein 3 isoform X1"/>
    <property type="match status" value="12"/>
</dbReference>
<keyword evidence="1 5" id="KW-0768">Sushi</keyword>
<sequence length="2204" mass="241543">MTTASNLDGAPGLGRKVECVCRRRGDGIRGVSVMRAGVQAHHWSRLLLLYMGLLAASVKAQNCSYTLHSPNGTIESPGYPYGYPNYANCTWVIVAAEHNRIQLVFQGFALEEDFDILSVYDGPPSPGNLRTRFTGFQLPSPIVSTGSRLTLWLLSDYAVSGQGFKAVYEALPSYTCGNPGQLLNGQHQGSTFNIGDKIRYSCSAGYVLEGHTTLSCLATSAGTAAWDFPLPYCRADDGCGGTLRGQSGVITTPNYPAEYNNNADCTWTVLAEPGDTIALVFSDFQLEEDYDLLEVSGTEGSSQWFTGPNLPSPIISSKNWLRLHFTSDSNHKLRGFSAQYQVKKMTELKSRGVKMLPSKDNHHKISVLSQMGVAQGHNMCPDPGIPDRGKRKGSDFRRGATVHFSCDEGYELQGSKSITCLRVTDSYVGWSDRPICRAPMCGGQLRGPSGVITSPNYPVQYDNNANCTWIITATDLSKVIKLTFEDFDLERGYDTLTVGDGEVVGDQKTIFHVLSGTTTPDLVVSTSHQMWLNFKTDDTSGSLGFKVSYEEIEQGSCGDPGIPAYGKREGAGFRHGDKLYFECLPAFELVGKKNITCQKNNQWSAKKPSCVFSCFFNFTTPSGVLLSPNYPQEYGNNMHCVWLIITNPESRINLAFNDLSMEKQFDFLSIKDGGKAESPILGTFSGDVLPPPITTSAHVARLEFLTDHTYTDRGFNITFTTFRHNECPDPGVPVNGKRFGENLQLGSSISFLCEDGFVKTHGSQTISCILKDGNVVWDNAVPRCEAPCGGDLKAPSGIILSPGWPELYKEALNCEWIIEAPPGYPIKIIFDKFRTEVNYDVLEVRDGRFPSSPLIGSYQGTQVPQFLISTSNFLYLHFSTDKSHSDIGFRIRYETLQLQSDHCVDPGIPVNGQRHGHDFFVGALVTFSCEAGYTLSDAEPLECEPNFQWSRPLPSCDALCGGYIQGNSGTILSPGFPDFYPHNLNCTWIIETSHGKGVQFTFHTFHLESPHDYLLVTENGSFSQPLWRLTGSTLPPPLSAGLFGNYTAQIRFLSDFSVSYEGFNITFSEYDLEPCEDPGIPPYSTRKGLLYGVGDTLIFSCFPGYRLEGPARVVCLGGRRRVWSSPLPRCVAECGSSVTGMQGVLLSPNYPGYYGNNHECIYSIQTQPGKGIQLRARDFRLEEDDVLKVFDGGSSKARLLGVFTENEMLDTTLNSTSSSMWLEFISNAENTSKGFELHFTSFELVKCEDPGVPLFGYKREDKGHFAGSTVSYSCDQGYSLKGPEVLTCLRGERRAWDNPLPLCVAECGGTIKDEPSGRILSPGYPAPYEHNMHCVWTIEAASGSTISLHFLVFHTEEVHDLLRIWDGPQDGGVLLRELSGSALPPDVHSTFNTVTLQFTTDFFTSKQGFALQFSVSTATSCNDPGMPTNGTRSGDSREPGDHVVFQCDPGYLLQGANRITCTEINGRFFWQPDPPTCTAPCGGNLTGPSGLILSPDYPEPYPHGRECDWTVSVMEDYVISLSFNHFSLEPSYDFLHIYDGPDSLSPLLGSFYGTDVPDRIESSSNTLFLAFRSDASLSSNGFVLQYTENPRESCFEPGLVRNGTRVGTDFKLGSAVTYHCDSGYTLEGDPMLTCIMGRDGKPSWNKPKPICIAPCGGQYTGLEGVVLSPGYPGNYSRSRTCLYSVVVPKDYVVFSQFAFFQTALNDIVEVYDGPTQHSRVLSSLSGSHTGESLPLATSNQILIRFTSKGQSSSRGFHLAYQAVPRTSATQCSSVPEPRNGRRMGNNFSVGALVRFECNPGYLLEGSNVIECLTVPNALAQWNTSIPSCIVPCGGNLTQRTGTILSPGFPEPYLNSLNCVWKITVPEGSGIQIQVISFVTEQNWDSLEVFDGGDNTDTLLGSFSGTTVPALLNSTSNELYLHFFSDISVSAAGFRLEYKTVSLTNCPEPIVPMNGIKIGDRLQMNNVVSFHCEPGYTLQGNSHITCMPGTVRRWNYPPPLCIAECGGIHEEMEGMILSPGFPGNYPSNSDCTWRIYLPVGYGAHVQFLNFSTEANHDFLEIRNGPLDTSPVIGRFSGQDVISSLLTTSHETTVYFHSDHSQNKPGFRFEYQAYELQECPDPEPFRYGVVVGAGYNVGQSISFECLPGYQLMGYSILTCQHGTTATGIILSLAVKSPVAATSPPTMGPFSPPDTQRSTPARLIAPG</sequence>
<evidence type="ECO:0000313" key="10">
    <source>
        <dbReference type="Proteomes" id="UP000283210"/>
    </source>
</evidence>
<evidence type="ECO:0000313" key="9">
    <source>
        <dbReference type="EMBL" id="RVE66276.1"/>
    </source>
</evidence>
<organism evidence="9 10">
    <name type="scientific">Oryzias javanicus</name>
    <name type="common">Javanese ricefish</name>
    <name type="synonym">Aplocheilus javanicus</name>
    <dbReference type="NCBI Taxonomy" id="123683"/>
    <lineage>
        <taxon>Eukaryota</taxon>
        <taxon>Metazoa</taxon>
        <taxon>Chordata</taxon>
        <taxon>Craniata</taxon>
        <taxon>Vertebrata</taxon>
        <taxon>Euteleostomi</taxon>
        <taxon>Actinopterygii</taxon>
        <taxon>Neopterygii</taxon>
        <taxon>Teleostei</taxon>
        <taxon>Neoteleostei</taxon>
        <taxon>Acanthomorphata</taxon>
        <taxon>Ovalentaria</taxon>
        <taxon>Atherinomorphae</taxon>
        <taxon>Beloniformes</taxon>
        <taxon>Adrianichthyidae</taxon>
        <taxon>Oryziinae</taxon>
        <taxon>Oryzias</taxon>
    </lineage>
</organism>
<dbReference type="Gene3D" id="2.60.120.290">
    <property type="entry name" value="Spermadhesin, CUB domain"/>
    <property type="match status" value="12"/>
</dbReference>
<dbReference type="EMBL" id="CM012447">
    <property type="protein sequence ID" value="RVE66276.1"/>
    <property type="molecule type" value="Genomic_DNA"/>
</dbReference>
<dbReference type="SUPFAM" id="SSF49854">
    <property type="entry name" value="Spermadhesin, CUB domain"/>
    <property type="match status" value="12"/>
</dbReference>
<feature type="domain" description="Sushi" evidence="8">
    <location>
        <begin position="555"/>
        <end position="612"/>
    </location>
</feature>
<feature type="domain" description="Sushi" evidence="8">
    <location>
        <begin position="1943"/>
        <end position="2002"/>
    </location>
</feature>
<dbReference type="InterPro" id="IPR000859">
    <property type="entry name" value="CUB_dom"/>
</dbReference>
<feature type="domain" description="Sushi" evidence="8">
    <location>
        <begin position="174"/>
        <end position="235"/>
    </location>
</feature>
<dbReference type="InterPro" id="IPR051277">
    <property type="entry name" value="SEZ6_CSMD_C4BPB_Regulators"/>
</dbReference>
<evidence type="ECO:0008006" key="11">
    <source>
        <dbReference type="Google" id="ProtNLM"/>
    </source>
</evidence>
<feature type="domain" description="CUB" evidence="7">
    <location>
        <begin position="441"/>
        <end position="552"/>
    </location>
</feature>
<feature type="domain" description="CUB" evidence="7">
    <location>
        <begin position="788"/>
        <end position="896"/>
    </location>
</feature>
<evidence type="ECO:0000256" key="1">
    <source>
        <dbReference type="ARBA" id="ARBA00022659"/>
    </source>
</evidence>
<feature type="domain" description="Sushi" evidence="8">
    <location>
        <begin position="1073"/>
        <end position="1132"/>
    </location>
</feature>
<evidence type="ECO:0000256" key="6">
    <source>
        <dbReference type="SAM" id="MobiDB-lite"/>
    </source>
</evidence>
<dbReference type="PROSITE" id="PS01180">
    <property type="entry name" value="CUB"/>
    <property type="match status" value="12"/>
</dbReference>
<dbReference type="Pfam" id="PF00431">
    <property type="entry name" value="CUB"/>
    <property type="match status" value="12"/>
</dbReference>
<evidence type="ECO:0000256" key="4">
    <source>
        <dbReference type="PROSITE-ProRule" id="PRU00059"/>
    </source>
</evidence>
<feature type="domain" description="CUB" evidence="7">
    <location>
        <begin position="1134"/>
        <end position="1242"/>
    </location>
</feature>
<evidence type="ECO:0000259" key="7">
    <source>
        <dbReference type="PROSITE" id="PS01180"/>
    </source>
</evidence>
<dbReference type="FunFam" id="2.10.70.10:FF:000002">
    <property type="entry name" value="CUB and Sushi multiple domains 3"/>
    <property type="match status" value="7"/>
</dbReference>
<dbReference type="Pfam" id="PF00084">
    <property type="entry name" value="Sushi"/>
    <property type="match status" value="12"/>
</dbReference>
<feature type="domain" description="Sushi" evidence="8">
    <location>
        <begin position="1245"/>
        <end position="1305"/>
    </location>
</feature>
<dbReference type="OrthoDB" id="5804959at2759"/>
<evidence type="ECO:0000256" key="2">
    <source>
        <dbReference type="ARBA" id="ARBA00022737"/>
    </source>
</evidence>
<dbReference type="SMART" id="SM00032">
    <property type="entry name" value="CCP"/>
    <property type="match status" value="12"/>
</dbReference>
<evidence type="ECO:0000259" key="8">
    <source>
        <dbReference type="PROSITE" id="PS50923"/>
    </source>
</evidence>
<dbReference type="PANTHER" id="PTHR45656:SF6">
    <property type="entry name" value="CUB AND SUSHI DOMAIN-CONTAINING PROTEIN 2"/>
    <property type="match status" value="1"/>
</dbReference>
<reference evidence="9 10" key="2">
    <citation type="submission" date="2019-01" db="EMBL/GenBank/DDBJ databases">
        <title>A chromosome length genome reference of the Java medaka (oryzias javanicus).</title>
        <authorList>
            <person name="Herpin A."/>
            <person name="Takehana Y."/>
            <person name="Naruse K."/>
            <person name="Ansai S."/>
            <person name="Kawaguchi M."/>
        </authorList>
    </citation>
    <scope>NUCLEOTIDE SEQUENCE [LARGE SCALE GENOMIC DNA]</scope>
    <source>
        <strain evidence="9">RS831</strain>
        <tissue evidence="9">Whole body</tissue>
    </source>
</reference>
<protein>
    <recommendedName>
        <fullName evidence="11">CUB and sushi domain-containing protein 2</fullName>
    </recommendedName>
</protein>
<feature type="disulfide bond" evidence="4">
    <location>
        <begin position="1307"/>
        <end position="1334"/>
    </location>
</feature>
<feature type="region of interest" description="Disordered" evidence="6">
    <location>
        <begin position="2179"/>
        <end position="2204"/>
    </location>
</feature>
<feature type="domain" description="CUB" evidence="7">
    <location>
        <begin position="239"/>
        <end position="343"/>
    </location>
</feature>
<evidence type="ECO:0000256" key="3">
    <source>
        <dbReference type="ARBA" id="ARBA00023157"/>
    </source>
</evidence>
<feature type="domain" description="Sushi" evidence="8">
    <location>
        <begin position="1419"/>
        <end position="1479"/>
    </location>
</feature>
<feature type="domain" description="Sushi" evidence="8">
    <location>
        <begin position="1592"/>
        <end position="1653"/>
    </location>
</feature>
<dbReference type="CDD" id="cd00041">
    <property type="entry name" value="CUB"/>
    <property type="match status" value="12"/>
</dbReference>
<name>A0A437CTM2_ORYJA</name>
<dbReference type="SUPFAM" id="SSF57535">
    <property type="entry name" value="Complement control module/SCR domain"/>
    <property type="match status" value="12"/>
</dbReference>
<feature type="disulfide bond" evidence="5">
    <location>
        <begin position="929"/>
        <end position="956"/>
    </location>
</feature>
<keyword evidence="10" id="KW-1185">Reference proteome</keyword>
<feature type="domain" description="CUB" evidence="7">
    <location>
        <begin position="1307"/>
        <end position="1416"/>
    </location>
</feature>
<feature type="domain" description="CUB" evidence="7">
    <location>
        <begin position="614"/>
        <end position="722"/>
    </location>
</feature>
<feature type="domain" description="CUB" evidence="7">
    <location>
        <begin position="63"/>
        <end position="171"/>
    </location>
</feature>
<feature type="domain" description="Sushi" evidence="8">
    <location>
        <begin position="2115"/>
        <end position="2179"/>
    </location>
</feature>
<feature type="domain" description="Sushi" evidence="8">
    <location>
        <begin position="378"/>
        <end position="438"/>
    </location>
</feature>
<keyword evidence="3 5" id="KW-1015">Disulfide bond</keyword>
<proteinExistence type="predicted"/>
<feature type="domain" description="Sushi" evidence="8">
    <location>
        <begin position="901"/>
        <end position="958"/>
    </location>
</feature>
<feature type="disulfide bond" evidence="5">
    <location>
        <begin position="583"/>
        <end position="610"/>
    </location>
</feature>
<feature type="domain" description="CUB" evidence="7">
    <location>
        <begin position="1655"/>
        <end position="1763"/>
    </location>
</feature>
<feature type="domain" description="CUB" evidence="7">
    <location>
        <begin position="2004"/>
        <end position="2112"/>
    </location>
</feature>
<keyword evidence="2" id="KW-0677">Repeat</keyword>
<dbReference type="SMART" id="SM00042">
    <property type="entry name" value="CUB"/>
    <property type="match status" value="12"/>
</dbReference>
<dbReference type="InterPro" id="IPR035914">
    <property type="entry name" value="Sperma_CUB_dom_sf"/>
</dbReference>
<feature type="domain" description="Sushi" evidence="8">
    <location>
        <begin position="1769"/>
        <end position="1830"/>
    </location>
</feature>
<comment type="caution">
    <text evidence="5">Lacks conserved residue(s) required for the propagation of feature annotation.</text>
</comment>
<dbReference type="PROSITE" id="PS50923">
    <property type="entry name" value="SUSHI"/>
    <property type="match status" value="12"/>
</dbReference>
<dbReference type="Gene3D" id="2.10.70.10">
    <property type="entry name" value="Complement Module, domain 1"/>
    <property type="match status" value="12"/>
</dbReference>